<dbReference type="InterPro" id="IPR017871">
    <property type="entry name" value="ABC_transporter-like_CS"/>
</dbReference>
<reference evidence="16" key="1">
    <citation type="submission" date="2016-11" db="EMBL/GenBank/DDBJ databases">
        <authorList>
            <person name="Varghese N."/>
            <person name="Submissions S."/>
        </authorList>
    </citation>
    <scope>NUCLEOTIDE SEQUENCE [LARGE SCALE GENOMIC DNA]</scope>
    <source>
        <strain evidence="16">DSM 18095</strain>
    </source>
</reference>
<dbReference type="PROSITE" id="PS50990">
    <property type="entry name" value="PEPTIDASE_C39"/>
    <property type="match status" value="1"/>
</dbReference>
<dbReference type="PANTHER" id="PTHR43394">
    <property type="entry name" value="ATP-DEPENDENT PERMEASE MDL1, MITOCHONDRIAL"/>
    <property type="match status" value="1"/>
</dbReference>
<dbReference type="InterPro" id="IPR005074">
    <property type="entry name" value="Peptidase_C39"/>
</dbReference>
<keyword evidence="3" id="KW-1003">Cell membrane</keyword>
<evidence type="ECO:0000256" key="1">
    <source>
        <dbReference type="ARBA" id="ARBA00004651"/>
    </source>
</evidence>
<keyword evidence="8" id="KW-0067">ATP-binding</keyword>
<feature type="domain" description="Peptidase C39" evidence="14">
    <location>
        <begin position="9"/>
        <end position="131"/>
    </location>
</feature>
<sequence length="707" mass="81311">MKQVKFIQQLSETGCGVAAICMILDFYGCKTHIAELNKKINISRDGVSLRELIKVSKIYGLTARAMQLQDKENIRQIYNELPCICLKNNNHYIVLCKIKNDFVSYLDPEIGKVTVSIEEFNKSFTGIMLLLTPNKEFKKRKKKNYSFSLLKLGFLDKKMIVLAIFLSVVIQMMTLFTPWITKYVIDDVVGKSANTNIFILFIYSIIFAFAYGLFSFIRYKIISLLEKKYVSSLKKIIVEKTFKLPLKFFDIRSAGEIISRINSIDALQQIITNIVTSIFIDFTTVVIVAIVMLRSSVKLAYIIFAMGFILCVFLLFFLKTVDKKNLNSIMSREKTQSYLMESFSNITIMKTLGANKIVVGKWGEFYNKQISSEYIREKTLGLYQSFMLSYRLLPTFVILFIGSLLINDKVMSIGEMMAFISLTNLFLNPLATIMQNVFDFQYSTSIIDRLTEIVFEDEEPVNDGKYIKNFEQLEFNNVDFSYDGRCGEKVLNNITFNLKKGDRISFVGRTGCGKTTIVKLILMLYPYYNGNILINSENINKYNLKSYRKLFGIVLQDQMFFNDTIRNNIDIAQSHTDDEVKQAIKIACFEADVEKMPFKMDTQIGDNGHNLSGGQRQRLAIARILINEPQIVILDEGTNQLDAITEDRIMKNLKEKNISLITITHRLSTIVSSDKIFFLDNGKIVDSGEHIELKERNESYSRLFEKQ</sequence>
<keyword evidence="16" id="KW-1185">Reference proteome</keyword>
<dbReference type="GO" id="GO:0008234">
    <property type="term" value="F:cysteine-type peptidase activity"/>
    <property type="evidence" value="ECO:0007669"/>
    <property type="project" value="UniProtKB-KW"/>
</dbReference>
<dbReference type="GO" id="GO:0005886">
    <property type="term" value="C:plasma membrane"/>
    <property type="evidence" value="ECO:0007669"/>
    <property type="project" value="UniProtKB-SubCell"/>
</dbReference>
<keyword evidence="2" id="KW-0813">Transport</keyword>
<dbReference type="FunFam" id="3.40.50.300:FF:000221">
    <property type="entry name" value="Multidrug ABC transporter ATP-binding protein"/>
    <property type="match status" value="1"/>
</dbReference>
<dbReference type="GO" id="GO:0016887">
    <property type="term" value="F:ATP hydrolysis activity"/>
    <property type="evidence" value="ECO:0007669"/>
    <property type="project" value="InterPro"/>
</dbReference>
<dbReference type="GO" id="GO:0015421">
    <property type="term" value="F:ABC-type oligopeptide transporter activity"/>
    <property type="evidence" value="ECO:0007669"/>
    <property type="project" value="TreeGrafter"/>
</dbReference>
<dbReference type="PROSITE" id="PS50929">
    <property type="entry name" value="ABC_TM1F"/>
    <property type="match status" value="1"/>
</dbReference>
<protein>
    <submittedName>
        <fullName evidence="15">ABC-type bacteriocin/lantibiotic exporter, contains an N-terminal double-glycine peptidase domain</fullName>
    </submittedName>
</protein>
<dbReference type="Gene3D" id="1.20.1560.10">
    <property type="entry name" value="ABC transporter type 1, transmembrane domain"/>
    <property type="match status" value="1"/>
</dbReference>
<dbReference type="GO" id="GO:0005524">
    <property type="term" value="F:ATP binding"/>
    <property type="evidence" value="ECO:0007669"/>
    <property type="project" value="UniProtKB-KW"/>
</dbReference>
<dbReference type="AlphaFoldDB" id="A0A1M4TZD0"/>
<feature type="domain" description="ABC transporter" evidence="12">
    <location>
        <begin position="473"/>
        <end position="706"/>
    </location>
</feature>
<dbReference type="EMBL" id="FQTY01000002">
    <property type="protein sequence ID" value="SHE49848.1"/>
    <property type="molecule type" value="Genomic_DNA"/>
</dbReference>
<dbReference type="SMART" id="SM00382">
    <property type="entry name" value="AAA"/>
    <property type="match status" value="1"/>
</dbReference>
<evidence type="ECO:0000256" key="7">
    <source>
        <dbReference type="ARBA" id="ARBA00022807"/>
    </source>
</evidence>
<dbReference type="InterPro" id="IPR036640">
    <property type="entry name" value="ABC1_TM_sf"/>
</dbReference>
<dbReference type="Pfam" id="PF00005">
    <property type="entry name" value="ABC_tran"/>
    <property type="match status" value="1"/>
</dbReference>
<evidence type="ECO:0000256" key="10">
    <source>
        <dbReference type="ARBA" id="ARBA00023136"/>
    </source>
</evidence>
<evidence type="ECO:0000256" key="11">
    <source>
        <dbReference type="SAM" id="Phobius"/>
    </source>
</evidence>
<keyword evidence="7" id="KW-0788">Thiol protease</keyword>
<dbReference type="PANTHER" id="PTHR43394:SF1">
    <property type="entry name" value="ATP-BINDING CASSETTE SUB-FAMILY B MEMBER 10, MITOCHONDRIAL"/>
    <property type="match status" value="1"/>
</dbReference>
<dbReference type="InterPro" id="IPR003439">
    <property type="entry name" value="ABC_transporter-like_ATP-bd"/>
</dbReference>
<dbReference type="InterPro" id="IPR003593">
    <property type="entry name" value="AAA+_ATPase"/>
</dbReference>
<feature type="domain" description="ABC transmembrane type-1" evidence="13">
    <location>
        <begin position="161"/>
        <end position="441"/>
    </location>
</feature>
<evidence type="ECO:0000259" key="14">
    <source>
        <dbReference type="PROSITE" id="PS50990"/>
    </source>
</evidence>
<keyword evidence="4 11" id="KW-0812">Transmembrane</keyword>
<dbReference type="SUPFAM" id="SSF52540">
    <property type="entry name" value="P-loop containing nucleoside triphosphate hydrolases"/>
    <property type="match status" value="1"/>
</dbReference>
<dbReference type="GeneID" id="90996226"/>
<keyword evidence="10 11" id="KW-0472">Membrane</keyword>
<keyword evidence="6" id="KW-0378">Hydrolase</keyword>
<evidence type="ECO:0000259" key="13">
    <source>
        <dbReference type="PROSITE" id="PS50929"/>
    </source>
</evidence>
<organism evidence="15 16">
    <name type="scientific">Tissierella praeacuta DSM 18095</name>
    <dbReference type="NCBI Taxonomy" id="1123404"/>
    <lineage>
        <taxon>Bacteria</taxon>
        <taxon>Bacillati</taxon>
        <taxon>Bacillota</taxon>
        <taxon>Tissierellia</taxon>
        <taxon>Tissierellales</taxon>
        <taxon>Tissierellaceae</taxon>
        <taxon>Tissierella</taxon>
    </lineage>
</organism>
<dbReference type="Proteomes" id="UP000184114">
    <property type="component" value="Unassembled WGS sequence"/>
</dbReference>
<dbReference type="Gene3D" id="3.90.70.10">
    <property type="entry name" value="Cysteine proteinases"/>
    <property type="match status" value="1"/>
</dbReference>
<evidence type="ECO:0000313" key="16">
    <source>
        <dbReference type="Proteomes" id="UP000184114"/>
    </source>
</evidence>
<dbReference type="Pfam" id="PF00664">
    <property type="entry name" value="ABC_membrane"/>
    <property type="match status" value="1"/>
</dbReference>
<evidence type="ECO:0000256" key="2">
    <source>
        <dbReference type="ARBA" id="ARBA00022448"/>
    </source>
</evidence>
<dbReference type="SUPFAM" id="SSF90123">
    <property type="entry name" value="ABC transporter transmembrane region"/>
    <property type="match status" value="1"/>
</dbReference>
<name>A0A1M4TZD0_9FIRM</name>
<feature type="transmembrane region" description="Helical" evidence="11">
    <location>
        <begin position="159"/>
        <end position="177"/>
    </location>
</feature>
<keyword evidence="7" id="KW-0645">Protease</keyword>
<evidence type="ECO:0000259" key="12">
    <source>
        <dbReference type="PROSITE" id="PS50893"/>
    </source>
</evidence>
<feature type="transmembrane region" description="Helical" evidence="11">
    <location>
        <begin position="197"/>
        <end position="217"/>
    </location>
</feature>
<dbReference type="STRING" id="1123404.SAMN02745784_00939"/>
<dbReference type="PROSITE" id="PS00211">
    <property type="entry name" value="ABC_TRANSPORTER_1"/>
    <property type="match status" value="1"/>
</dbReference>
<dbReference type="CDD" id="cd18555">
    <property type="entry name" value="ABC_6TM_T1SS_like"/>
    <property type="match status" value="1"/>
</dbReference>
<evidence type="ECO:0000256" key="6">
    <source>
        <dbReference type="ARBA" id="ARBA00022801"/>
    </source>
</evidence>
<dbReference type="InterPro" id="IPR027417">
    <property type="entry name" value="P-loop_NTPase"/>
</dbReference>
<evidence type="ECO:0000256" key="4">
    <source>
        <dbReference type="ARBA" id="ARBA00022692"/>
    </source>
</evidence>
<accession>A0A1M4TZD0</accession>
<evidence type="ECO:0000313" key="15">
    <source>
        <dbReference type="EMBL" id="SHE49848.1"/>
    </source>
</evidence>
<feature type="transmembrane region" description="Helical" evidence="11">
    <location>
        <begin position="388"/>
        <end position="406"/>
    </location>
</feature>
<dbReference type="GO" id="GO:0006508">
    <property type="term" value="P:proteolysis"/>
    <property type="evidence" value="ECO:0007669"/>
    <property type="project" value="InterPro"/>
</dbReference>
<proteinExistence type="predicted"/>
<evidence type="ECO:0000256" key="5">
    <source>
        <dbReference type="ARBA" id="ARBA00022741"/>
    </source>
</evidence>
<comment type="subcellular location">
    <subcellularLocation>
        <location evidence="1">Cell membrane</location>
        <topology evidence="1">Multi-pass membrane protein</topology>
    </subcellularLocation>
</comment>
<feature type="transmembrane region" description="Helical" evidence="11">
    <location>
        <begin position="299"/>
        <end position="318"/>
    </location>
</feature>
<gene>
    <name evidence="15" type="ORF">SAMN02745784_00939</name>
</gene>
<dbReference type="RefSeq" id="WP_072973640.1">
    <property type="nucleotide sequence ID" value="NZ_FQTY01000002.1"/>
</dbReference>
<dbReference type="Pfam" id="PF03412">
    <property type="entry name" value="Peptidase_C39"/>
    <property type="match status" value="1"/>
</dbReference>
<dbReference type="InterPro" id="IPR039421">
    <property type="entry name" value="Type_1_exporter"/>
</dbReference>
<evidence type="ECO:0000256" key="9">
    <source>
        <dbReference type="ARBA" id="ARBA00022989"/>
    </source>
</evidence>
<feature type="transmembrane region" description="Helical" evidence="11">
    <location>
        <begin position="270"/>
        <end position="293"/>
    </location>
</feature>
<evidence type="ECO:0000256" key="8">
    <source>
        <dbReference type="ARBA" id="ARBA00022840"/>
    </source>
</evidence>
<dbReference type="InterPro" id="IPR011527">
    <property type="entry name" value="ABC1_TM_dom"/>
</dbReference>
<dbReference type="Gene3D" id="3.40.50.300">
    <property type="entry name" value="P-loop containing nucleotide triphosphate hydrolases"/>
    <property type="match status" value="1"/>
</dbReference>
<dbReference type="PROSITE" id="PS50893">
    <property type="entry name" value="ABC_TRANSPORTER_2"/>
    <property type="match status" value="1"/>
</dbReference>
<evidence type="ECO:0000256" key="3">
    <source>
        <dbReference type="ARBA" id="ARBA00022475"/>
    </source>
</evidence>
<keyword evidence="5" id="KW-0547">Nucleotide-binding</keyword>
<keyword evidence="9 11" id="KW-1133">Transmembrane helix</keyword>